<evidence type="ECO:0000259" key="1">
    <source>
        <dbReference type="PROSITE" id="PS50213"/>
    </source>
</evidence>
<dbReference type="Pfam" id="PF02469">
    <property type="entry name" value="Fasciclin"/>
    <property type="match status" value="1"/>
</dbReference>
<gene>
    <name evidence="2" type="ORF">CLV51_106251</name>
</gene>
<name>A0A2P8HDS7_CHINA</name>
<dbReference type="RefSeq" id="WP_106530662.1">
    <property type="nucleotide sequence ID" value="NZ_PYAW01000006.1"/>
</dbReference>
<dbReference type="InterPro" id="IPR036378">
    <property type="entry name" value="FAS1_dom_sf"/>
</dbReference>
<dbReference type="Proteomes" id="UP000240971">
    <property type="component" value="Unassembled WGS sequence"/>
</dbReference>
<feature type="domain" description="FAS1" evidence="1">
    <location>
        <begin position="40"/>
        <end position="212"/>
    </location>
</feature>
<keyword evidence="3" id="KW-1185">Reference proteome</keyword>
<dbReference type="OrthoDB" id="1097608at2"/>
<dbReference type="PROSITE" id="PS51257">
    <property type="entry name" value="PROKAR_LIPOPROTEIN"/>
    <property type="match status" value="1"/>
</dbReference>
<proteinExistence type="predicted"/>
<dbReference type="PROSITE" id="PS50213">
    <property type="entry name" value="FAS1"/>
    <property type="match status" value="1"/>
</dbReference>
<sequence length="235" mass="26719">MKTGTRLFPLLVVVLMVLTLSCKKDNYYKDSGKQVGVYDIGAYDFLKARPLFFDTLINIIDSAGLQDVLQKETVTFFAPTNHAIKKTMDVLNSARYMQNKDSVYIRDIPGDIWKRFLSHYIFRGRYMLKDIARRDKLQLPVFPGQNMESYNGYIMNLGVQFSDYSKTKDVGPRTVVITAIGDLANPAGITNLVATSDLQCKNEVVHVLDDDHFFGFDAFAFTQAVQDYLQQSGRH</sequence>
<dbReference type="InterPro" id="IPR000782">
    <property type="entry name" value="FAS1_domain"/>
</dbReference>
<dbReference type="Gene3D" id="2.30.180.10">
    <property type="entry name" value="FAS1 domain"/>
    <property type="match status" value="1"/>
</dbReference>
<dbReference type="AlphaFoldDB" id="A0A2P8HDS7"/>
<evidence type="ECO:0000313" key="2">
    <source>
        <dbReference type="EMBL" id="PSL44385.1"/>
    </source>
</evidence>
<comment type="caution">
    <text evidence="2">The sequence shown here is derived from an EMBL/GenBank/DDBJ whole genome shotgun (WGS) entry which is preliminary data.</text>
</comment>
<accession>A0A2P8HDS7</accession>
<evidence type="ECO:0000313" key="3">
    <source>
        <dbReference type="Proteomes" id="UP000240971"/>
    </source>
</evidence>
<reference evidence="2 3" key="1">
    <citation type="submission" date="2018-03" db="EMBL/GenBank/DDBJ databases">
        <title>Genomic Encyclopedia of Archaeal and Bacterial Type Strains, Phase II (KMG-II): from individual species to whole genera.</title>
        <authorList>
            <person name="Goeker M."/>
        </authorList>
    </citation>
    <scope>NUCLEOTIDE SEQUENCE [LARGE SCALE GENOMIC DNA]</scope>
    <source>
        <strain evidence="2 3">DSM 24859</strain>
    </source>
</reference>
<dbReference type="SUPFAM" id="SSF82153">
    <property type="entry name" value="FAS1 domain"/>
    <property type="match status" value="1"/>
</dbReference>
<dbReference type="EMBL" id="PYAW01000006">
    <property type="protein sequence ID" value="PSL44385.1"/>
    <property type="molecule type" value="Genomic_DNA"/>
</dbReference>
<organism evidence="2 3">
    <name type="scientific">Chitinophaga niastensis</name>
    <dbReference type="NCBI Taxonomy" id="536980"/>
    <lineage>
        <taxon>Bacteria</taxon>
        <taxon>Pseudomonadati</taxon>
        <taxon>Bacteroidota</taxon>
        <taxon>Chitinophagia</taxon>
        <taxon>Chitinophagales</taxon>
        <taxon>Chitinophagaceae</taxon>
        <taxon>Chitinophaga</taxon>
    </lineage>
</organism>
<protein>
    <submittedName>
        <fullName evidence="2">Fasciclin domain-containing protein</fullName>
    </submittedName>
</protein>